<comment type="caution">
    <text evidence="1">The sequence shown here is derived from an EMBL/GenBank/DDBJ whole genome shotgun (WGS) entry which is preliminary data.</text>
</comment>
<gene>
    <name evidence="1" type="ORF">F383_38322</name>
</gene>
<keyword evidence="2" id="KW-1185">Reference proteome</keyword>
<name>A0A0B0MG13_GOSAR</name>
<evidence type="ECO:0000313" key="1">
    <source>
        <dbReference type="EMBL" id="KHF99296.1"/>
    </source>
</evidence>
<organism evidence="1 2">
    <name type="scientific">Gossypium arboreum</name>
    <name type="common">Tree cotton</name>
    <name type="synonym">Gossypium nanking</name>
    <dbReference type="NCBI Taxonomy" id="29729"/>
    <lineage>
        <taxon>Eukaryota</taxon>
        <taxon>Viridiplantae</taxon>
        <taxon>Streptophyta</taxon>
        <taxon>Embryophyta</taxon>
        <taxon>Tracheophyta</taxon>
        <taxon>Spermatophyta</taxon>
        <taxon>Magnoliopsida</taxon>
        <taxon>eudicotyledons</taxon>
        <taxon>Gunneridae</taxon>
        <taxon>Pentapetalae</taxon>
        <taxon>rosids</taxon>
        <taxon>malvids</taxon>
        <taxon>Malvales</taxon>
        <taxon>Malvaceae</taxon>
        <taxon>Malvoideae</taxon>
        <taxon>Gossypium</taxon>
    </lineage>
</organism>
<accession>A0A0B0MG13</accession>
<dbReference type="AlphaFoldDB" id="A0A0B0MG13"/>
<dbReference type="EMBL" id="JRRC01072422">
    <property type="protein sequence ID" value="KHF99296.1"/>
    <property type="molecule type" value="Genomic_DNA"/>
</dbReference>
<sequence>MPKSPQNFPFSNRTILGLSKDMPMCDYSSPWSRLFE</sequence>
<reference evidence="2" key="1">
    <citation type="submission" date="2014-09" db="EMBL/GenBank/DDBJ databases">
        <authorList>
            <person name="Mudge J."/>
            <person name="Ramaraj T."/>
            <person name="Lindquist I.E."/>
            <person name="Bharti A.K."/>
            <person name="Sundararajan A."/>
            <person name="Cameron C.T."/>
            <person name="Woodward J.E."/>
            <person name="May G.D."/>
            <person name="Brubaker C."/>
            <person name="Broadhvest J."/>
            <person name="Wilkins T.A."/>
        </authorList>
    </citation>
    <scope>NUCLEOTIDE SEQUENCE</scope>
    <source>
        <strain evidence="2">cv. AKA8401</strain>
    </source>
</reference>
<dbReference type="Proteomes" id="UP000032142">
    <property type="component" value="Unassembled WGS sequence"/>
</dbReference>
<proteinExistence type="predicted"/>
<protein>
    <submittedName>
        <fullName evidence="1">Uncharacterized protein</fullName>
    </submittedName>
</protein>
<evidence type="ECO:0000313" key="2">
    <source>
        <dbReference type="Proteomes" id="UP000032142"/>
    </source>
</evidence>